<dbReference type="SUPFAM" id="SSF53448">
    <property type="entry name" value="Nucleotide-diphospho-sugar transferases"/>
    <property type="match status" value="1"/>
</dbReference>
<dbReference type="RefSeq" id="WP_082238032.1">
    <property type="nucleotide sequence ID" value="NZ_CP118494.1"/>
</dbReference>
<dbReference type="InterPro" id="IPR008441">
    <property type="entry name" value="AfumC-like_glycosyl_Trfase"/>
</dbReference>
<dbReference type="AlphaFoldDB" id="A0A0L6CQA6"/>
<dbReference type="InterPro" id="IPR029044">
    <property type="entry name" value="Nucleotide-diphossugar_trans"/>
</dbReference>
<evidence type="ECO:0000313" key="2">
    <source>
        <dbReference type="Proteomes" id="UP000037046"/>
    </source>
</evidence>
<sequence>MCIESWQTKNPGWAVHILDQDTVSEFISMSESLSKMPVQAYSDLLRLRLLKEHGGVWVDATAYCVRPLDEWLPIVAQRGFFAFFWTPEIHWFTWPGYHREVATWFLASEPGNPIISDWESYSFRYWENRQTPHSYFWCHTLFELLGYMRQPFGRMLCTVPKIGCHGPHIVQDCILRNRDISLVAPIIDSGAAPVQKLRWQWEGETLAIVKNLLHVDKTGSDREV</sequence>
<keyword evidence="2" id="KW-1185">Reference proteome</keyword>
<proteinExistence type="predicted"/>
<protein>
    <submittedName>
        <fullName evidence="1">Capsular polysaccharide synthesis protein</fullName>
    </submittedName>
</protein>
<dbReference type="Gene3D" id="3.90.550.20">
    <property type="match status" value="1"/>
</dbReference>
<accession>A0A0L6CQA6</accession>
<evidence type="ECO:0000313" key="1">
    <source>
        <dbReference type="EMBL" id="KNX39840.1"/>
    </source>
</evidence>
<dbReference type="EMBL" id="LGVV01000096">
    <property type="protein sequence ID" value="KNX39840.1"/>
    <property type="molecule type" value="Genomic_DNA"/>
</dbReference>
<dbReference type="Proteomes" id="UP000037046">
    <property type="component" value="Unassembled WGS sequence"/>
</dbReference>
<dbReference type="OrthoDB" id="9802881at2"/>
<organism evidence="1 2">
    <name type="scientific">Roseovarius tolerans</name>
    <dbReference type="NCBI Taxonomy" id="74031"/>
    <lineage>
        <taxon>Bacteria</taxon>
        <taxon>Pseudomonadati</taxon>
        <taxon>Pseudomonadota</taxon>
        <taxon>Alphaproteobacteria</taxon>
        <taxon>Rhodobacterales</taxon>
        <taxon>Roseobacteraceae</taxon>
        <taxon>Roseovarius</taxon>
    </lineage>
</organism>
<dbReference type="PATRIC" id="fig|74031.6.peg.3716"/>
<dbReference type="Pfam" id="PF05704">
    <property type="entry name" value="Caps_synth"/>
    <property type="match status" value="1"/>
</dbReference>
<name>A0A0L6CQA6_9RHOB</name>
<gene>
    <name evidence="1" type="ORF">ROTO_36200</name>
</gene>
<dbReference type="GO" id="GO:0016757">
    <property type="term" value="F:glycosyltransferase activity"/>
    <property type="evidence" value="ECO:0007669"/>
    <property type="project" value="InterPro"/>
</dbReference>
<reference evidence="2" key="1">
    <citation type="submission" date="2015-07" db="EMBL/GenBank/DDBJ databases">
        <title>Draft Genome Sequence of Roseovarius tolerans EL-164, a producer of N-Acylated Alanine Methyl Esters (NAMEs).</title>
        <authorList>
            <person name="Voget S."/>
            <person name="Bruns H."/>
            <person name="Wagner-Doebler I."/>
            <person name="Schulz S."/>
            <person name="Daniel R."/>
        </authorList>
    </citation>
    <scope>NUCLEOTIDE SEQUENCE [LARGE SCALE GENOMIC DNA]</scope>
    <source>
        <strain evidence="2">EL-164</strain>
    </source>
</reference>
<comment type="caution">
    <text evidence="1">The sequence shown here is derived from an EMBL/GenBank/DDBJ whole genome shotgun (WGS) entry which is preliminary data.</text>
</comment>